<dbReference type="InterPro" id="IPR002022">
    <property type="entry name" value="Pec_lyase"/>
</dbReference>
<proteinExistence type="inferred from homology"/>
<keyword evidence="7" id="KW-1185">Reference proteome</keyword>
<dbReference type="PANTHER" id="PTHR31683">
    <property type="entry name" value="PECTATE LYASE 18-RELATED"/>
    <property type="match status" value="1"/>
</dbReference>
<feature type="region of interest" description="Disordered" evidence="3">
    <location>
        <begin position="26"/>
        <end position="79"/>
    </location>
</feature>
<dbReference type="InterPro" id="IPR012334">
    <property type="entry name" value="Pectin_lyas_fold"/>
</dbReference>
<dbReference type="Gene3D" id="2.160.20.10">
    <property type="entry name" value="Single-stranded right-handed beta-helix, Pectin lyase-like"/>
    <property type="match status" value="1"/>
</dbReference>
<dbReference type="InterPro" id="IPR011050">
    <property type="entry name" value="Pectin_lyase_fold/virulence"/>
</dbReference>
<keyword evidence="2" id="KW-0624">Polysaccharide degradation</keyword>
<feature type="compositionally biased region" description="Low complexity" evidence="3">
    <location>
        <begin position="60"/>
        <end position="74"/>
    </location>
</feature>
<keyword evidence="2" id="KW-0964">Secreted</keyword>
<dbReference type="SMART" id="SM00656">
    <property type="entry name" value="Amb_all"/>
    <property type="match status" value="1"/>
</dbReference>
<accession>A0ABV5T8M9</accession>
<evidence type="ECO:0000256" key="3">
    <source>
        <dbReference type="SAM" id="MobiDB-lite"/>
    </source>
</evidence>
<dbReference type="SUPFAM" id="SSF51126">
    <property type="entry name" value="Pectin lyase-like"/>
    <property type="match status" value="1"/>
</dbReference>
<evidence type="ECO:0000256" key="2">
    <source>
        <dbReference type="RuleBase" id="RU361173"/>
    </source>
</evidence>
<dbReference type="EMBL" id="JBHMBS010000003">
    <property type="protein sequence ID" value="MFB9675414.1"/>
    <property type="molecule type" value="Genomic_DNA"/>
</dbReference>
<evidence type="ECO:0000313" key="6">
    <source>
        <dbReference type="EMBL" id="MFB9675414.1"/>
    </source>
</evidence>
<dbReference type="RefSeq" id="WP_386155319.1">
    <property type="nucleotide sequence ID" value="NZ_JBHMBS010000003.1"/>
</dbReference>
<feature type="chain" id="PRO_5046004928" evidence="4">
    <location>
        <begin position="18"/>
        <end position="445"/>
    </location>
</feature>
<comment type="subcellular location">
    <subcellularLocation>
        <location evidence="2">Secreted</location>
    </subcellularLocation>
</comment>
<comment type="caution">
    <text evidence="6">The sequence shown here is derived from an EMBL/GenBank/DDBJ whole genome shotgun (WGS) entry which is preliminary data.</text>
</comment>
<evidence type="ECO:0000256" key="4">
    <source>
        <dbReference type="SAM" id="SignalP"/>
    </source>
</evidence>
<dbReference type="PANTHER" id="PTHR31683:SF18">
    <property type="entry name" value="PECTATE LYASE 21-RELATED"/>
    <property type="match status" value="1"/>
</dbReference>
<evidence type="ECO:0000313" key="7">
    <source>
        <dbReference type="Proteomes" id="UP001589610"/>
    </source>
</evidence>
<dbReference type="Pfam" id="PF00544">
    <property type="entry name" value="Pectate_lyase_4"/>
    <property type="match status" value="1"/>
</dbReference>
<name>A0ABV5T8M9_9ACTN</name>
<evidence type="ECO:0000259" key="5">
    <source>
        <dbReference type="SMART" id="SM00656"/>
    </source>
</evidence>
<gene>
    <name evidence="6" type="ORF">ACFFRH_07940</name>
</gene>
<sequence>MKRAVALTALLSLAVLAAPAASATALRAGVPETTGPESTASETFGRGPDLGRQTLPANDGWAAEGTGTTGGAAAPASNVHTVSTRTELATALAAPSPKIIYVKGTIDTDRTCADYATGGYTLEAYLAAYDPAVWGRETVPSGPLEQARVASAARQTANVKLKVGSNTTIVGLGANARVRGVNLHVDKADNVIIRNVLFEDTADCFPKWDPTDGAEGNWNSLYDNITVTGSTHVWVDHNTFTDGDNPDSEQPLYFGRPYQVHDGQLDITNAANFVTASWNRFSGHDKTMLIGSTNNPANDTGKLKVTVHHNHFDNVLQRLPRVRFGQVHVYNNYYEIPDASTFQYALGVGVQSQIFAENNFFRLGRAVAPAELLYNWGGTTLTARENVLRVGGRVTPIDLVAVHNAAHDPDLGTDAGWTPVLHTAIEPARAVDRSVSRHAGVGEIR</sequence>
<keyword evidence="1 2" id="KW-0456">Lyase</keyword>
<organism evidence="6 7">
    <name type="scientific">Streptosporangium vulgare</name>
    <dbReference type="NCBI Taxonomy" id="46190"/>
    <lineage>
        <taxon>Bacteria</taxon>
        <taxon>Bacillati</taxon>
        <taxon>Actinomycetota</taxon>
        <taxon>Actinomycetes</taxon>
        <taxon>Streptosporangiales</taxon>
        <taxon>Streptosporangiaceae</taxon>
        <taxon>Streptosporangium</taxon>
    </lineage>
</organism>
<dbReference type="GO" id="GO:0016829">
    <property type="term" value="F:lyase activity"/>
    <property type="evidence" value="ECO:0007669"/>
    <property type="project" value="UniProtKB-KW"/>
</dbReference>
<evidence type="ECO:0000256" key="1">
    <source>
        <dbReference type="ARBA" id="ARBA00023239"/>
    </source>
</evidence>
<keyword evidence="2" id="KW-0119">Carbohydrate metabolism</keyword>
<reference evidence="6 7" key="1">
    <citation type="submission" date="2024-09" db="EMBL/GenBank/DDBJ databases">
        <authorList>
            <person name="Sun Q."/>
            <person name="Mori K."/>
        </authorList>
    </citation>
    <scope>NUCLEOTIDE SEQUENCE [LARGE SCALE GENOMIC DNA]</scope>
    <source>
        <strain evidence="6 7">JCM 3028</strain>
    </source>
</reference>
<dbReference type="Proteomes" id="UP001589610">
    <property type="component" value="Unassembled WGS sequence"/>
</dbReference>
<comment type="similarity">
    <text evidence="2">Belongs to the polysaccharide lyase 1 family.</text>
</comment>
<protein>
    <submittedName>
        <fullName evidence="6">Polysaccharide lyase family 1 protein</fullName>
    </submittedName>
</protein>
<keyword evidence="4" id="KW-0732">Signal</keyword>
<feature type="signal peptide" evidence="4">
    <location>
        <begin position="1"/>
        <end position="17"/>
    </location>
</feature>
<dbReference type="InterPro" id="IPR045032">
    <property type="entry name" value="PEL"/>
</dbReference>
<feature type="domain" description="Pectate lyase" evidence="5">
    <location>
        <begin position="117"/>
        <end position="367"/>
    </location>
</feature>